<evidence type="ECO:0000313" key="1">
    <source>
        <dbReference type="EMBL" id="THU04555.1"/>
    </source>
</evidence>
<evidence type="ECO:0000313" key="2">
    <source>
        <dbReference type="Proteomes" id="UP000308917"/>
    </source>
</evidence>
<dbReference type="Gene3D" id="3.10.20.30">
    <property type="match status" value="1"/>
</dbReference>
<keyword evidence="2" id="KW-1185">Reference proteome</keyword>
<dbReference type="RefSeq" id="WP_136572451.1">
    <property type="nucleotide sequence ID" value="NZ_STFG01000002.1"/>
</dbReference>
<dbReference type="InterPro" id="IPR003749">
    <property type="entry name" value="ThiS/MoaD-like"/>
</dbReference>
<dbReference type="Proteomes" id="UP000308917">
    <property type="component" value="Unassembled WGS sequence"/>
</dbReference>
<dbReference type="SUPFAM" id="SSF54285">
    <property type="entry name" value="MoaD/ThiS"/>
    <property type="match status" value="1"/>
</dbReference>
<dbReference type="CDD" id="cd17040">
    <property type="entry name" value="Ubl_MoaD_like"/>
    <property type="match status" value="1"/>
</dbReference>
<comment type="caution">
    <text evidence="1">The sequence shown here is derived from an EMBL/GenBank/DDBJ whole genome shotgun (WGS) entry which is preliminary data.</text>
</comment>
<dbReference type="Pfam" id="PF02597">
    <property type="entry name" value="ThiS"/>
    <property type="match status" value="1"/>
</dbReference>
<protein>
    <submittedName>
        <fullName evidence="1">MoaD/ThiS family protein</fullName>
    </submittedName>
</protein>
<accession>A0A4S8FCH4</accession>
<dbReference type="InterPro" id="IPR012675">
    <property type="entry name" value="Beta-grasp_dom_sf"/>
</dbReference>
<reference evidence="1 2" key="1">
    <citation type="journal article" date="2015" name="Antonie Van Leeuwenhoek">
        <title>Lampropedia puyangensis sp. nov., isolated from symptomatic bark of Populus ? euramericana canker and emended description of Lampropedia hyalina (Ehrenberg 1832) Lee et al. 2004.</title>
        <authorList>
            <person name="Li Y."/>
            <person name="Wang T."/>
            <person name="Piao C.G."/>
            <person name="Wang L.F."/>
            <person name="Tian G.Z."/>
            <person name="Zhu T.H."/>
            <person name="Guo M.W."/>
        </authorList>
    </citation>
    <scope>NUCLEOTIDE SEQUENCE [LARGE SCALE GENOMIC DNA]</scope>
    <source>
        <strain evidence="1 2">2-bin</strain>
    </source>
</reference>
<dbReference type="OrthoDB" id="9801945at2"/>
<organism evidence="1 2">
    <name type="scientific">Lampropedia puyangensis</name>
    <dbReference type="NCBI Taxonomy" id="1330072"/>
    <lineage>
        <taxon>Bacteria</taxon>
        <taxon>Pseudomonadati</taxon>
        <taxon>Pseudomonadota</taxon>
        <taxon>Betaproteobacteria</taxon>
        <taxon>Burkholderiales</taxon>
        <taxon>Comamonadaceae</taxon>
        <taxon>Lampropedia</taxon>
    </lineage>
</organism>
<gene>
    <name evidence="1" type="ORF">E9531_03995</name>
</gene>
<proteinExistence type="predicted"/>
<name>A0A4S8FCH4_9BURK</name>
<dbReference type="InterPro" id="IPR016155">
    <property type="entry name" value="Mopterin_synth/thiamin_S_b"/>
</dbReference>
<sequence>MITITYFGNLKQLQASGTETLAWSGGTTDDLLAQLRKRGPDWEQALQPGRIFKIAINQQLQHGATAVHDGDQVAILPPVTGG</sequence>
<dbReference type="EMBL" id="STFG01000002">
    <property type="protein sequence ID" value="THU04555.1"/>
    <property type="molecule type" value="Genomic_DNA"/>
</dbReference>
<dbReference type="AlphaFoldDB" id="A0A4S8FCH4"/>